<dbReference type="GeneID" id="93570518"/>
<dbReference type="Proteomes" id="UP000184499">
    <property type="component" value="Unassembled WGS sequence"/>
</dbReference>
<sequence>MFFARFAFIFTLLVFGGLAVATQTRPCLVSAMRSQPDPDNLQAICTTSVGKVWAKIVQFCGDERQSALGELENACTSAGYIIAYKPTPSSGIASHSTALLSPAKPSSVIASSTGISTSSSVPDASSSLCPSTHPNQTISLGSTDRGASAAAFAAVVFVGFAATQGSGPLNINVVEYILCAVRVTLTAPSSPPV</sequence>
<feature type="signal peptide" evidence="1">
    <location>
        <begin position="1"/>
        <end position="21"/>
    </location>
</feature>
<evidence type="ECO:0000256" key="1">
    <source>
        <dbReference type="SAM" id="SignalP"/>
    </source>
</evidence>
<gene>
    <name evidence="2" type="ORF">ASPBRDRAFT_128120</name>
</gene>
<dbReference type="OrthoDB" id="4776947at2759"/>
<reference evidence="3" key="1">
    <citation type="journal article" date="2017" name="Genome Biol.">
        <title>Comparative genomics reveals high biological diversity and specific adaptations in the industrially and medically important fungal genus Aspergillus.</title>
        <authorList>
            <person name="de Vries R.P."/>
            <person name="Riley R."/>
            <person name="Wiebenga A."/>
            <person name="Aguilar-Osorio G."/>
            <person name="Amillis S."/>
            <person name="Uchima C.A."/>
            <person name="Anderluh G."/>
            <person name="Asadollahi M."/>
            <person name="Askin M."/>
            <person name="Barry K."/>
            <person name="Battaglia E."/>
            <person name="Bayram O."/>
            <person name="Benocci T."/>
            <person name="Braus-Stromeyer S.A."/>
            <person name="Caldana C."/>
            <person name="Canovas D."/>
            <person name="Cerqueira G.C."/>
            <person name="Chen F."/>
            <person name="Chen W."/>
            <person name="Choi C."/>
            <person name="Clum A."/>
            <person name="Dos Santos R.A."/>
            <person name="Damasio A.R."/>
            <person name="Diallinas G."/>
            <person name="Emri T."/>
            <person name="Fekete E."/>
            <person name="Flipphi M."/>
            <person name="Freyberg S."/>
            <person name="Gallo A."/>
            <person name="Gournas C."/>
            <person name="Habgood R."/>
            <person name="Hainaut M."/>
            <person name="Harispe M.L."/>
            <person name="Henrissat B."/>
            <person name="Hilden K.S."/>
            <person name="Hope R."/>
            <person name="Hossain A."/>
            <person name="Karabika E."/>
            <person name="Karaffa L."/>
            <person name="Karanyi Z."/>
            <person name="Krasevec N."/>
            <person name="Kuo A."/>
            <person name="Kusch H."/>
            <person name="LaButti K."/>
            <person name="Lagendijk E.L."/>
            <person name="Lapidus A."/>
            <person name="Levasseur A."/>
            <person name="Lindquist E."/>
            <person name="Lipzen A."/>
            <person name="Logrieco A.F."/>
            <person name="MacCabe A."/>
            <person name="Maekelae M.R."/>
            <person name="Malavazi I."/>
            <person name="Melin P."/>
            <person name="Meyer V."/>
            <person name="Mielnichuk N."/>
            <person name="Miskei M."/>
            <person name="Molnar A.P."/>
            <person name="Mule G."/>
            <person name="Ngan C.Y."/>
            <person name="Orejas M."/>
            <person name="Orosz E."/>
            <person name="Ouedraogo J.P."/>
            <person name="Overkamp K.M."/>
            <person name="Park H.-S."/>
            <person name="Perrone G."/>
            <person name="Piumi F."/>
            <person name="Punt P.J."/>
            <person name="Ram A.F."/>
            <person name="Ramon A."/>
            <person name="Rauscher S."/>
            <person name="Record E."/>
            <person name="Riano-Pachon D.M."/>
            <person name="Robert V."/>
            <person name="Roehrig J."/>
            <person name="Ruller R."/>
            <person name="Salamov A."/>
            <person name="Salih N.S."/>
            <person name="Samson R.A."/>
            <person name="Sandor E."/>
            <person name="Sanguinetti M."/>
            <person name="Schuetze T."/>
            <person name="Sepcic K."/>
            <person name="Shelest E."/>
            <person name="Sherlock G."/>
            <person name="Sophianopoulou V."/>
            <person name="Squina F.M."/>
            <person name="Sun H."/>
            <person name="Susca A."/>
            <person name="Todd R.B."/>
            <person name="Tsang A."/>
            <person name="Unkles S.E."/>
            <person name="van de Wiele N."/>
            <person name="van Rossen-Uffink D."/>
            <person name="Oliveira J.V."/>
            <person name="Vesth T.C."/>
            <person name="Visser J."/>
            <person name="Yu J.-H."/>
            <person name="Zhou M."/>
            <person name="Andersen M.R."/>
            <person name="Archer D.B."/>
            <person name="Baker S.E."/>
            <person name="Benoit I."/>
            <person name="Brakhage A.A."/>
            <person name="Braus G.H."/>
            <person name="Fischer R."/>
            <person name="Frisvad J.C."/>
            <person name="Goldman G.H."/>
            <person name="Houbraken J."/>
            <person name="Oakley B."/>
            <person name="Pocsi I."/>
            <person name="Scazzocchio C."/>
            <person name="Seiboth B."/>
            <person name="vanKuyk P.A."/>
            <person name="Wortman J."/>
            <person name="Dyer P.S."/>
            <person name="Grigoriev I.V."/>
        </authorList>
    </citation>
    <scope>NUCLEOTIDE SEQUENCE [LARGE SCALE GENOMIC DNA]</scope>
    <source>
        <strain evidence="3">CBS 101740 / IMI 381727 / IBT 21946</strain>
    </source>
</reference>
<dbReference type="OMA" id="DSKAICG"/>
<protein>
    <recommendedName>
        <fullName evidence="4">Extracellular membrane protein CFEM domain-containing protein</fullName>
    </recommendedName>
</protein>
<evidence type="ECO:0000313" key="2">
    <source>
        <dbReference type="EMBL" id="OJJ71406.1"/>
    </source>
</evidence>
<accession>A0A1L9UI78</accession>
<dbReference type="STRING" id="767769.A0A1L9UI78"/>
<dbReference type="AlphaFoldDB" id="A0A1L9UI78"/>
<keyword evidence="3" id="KW-1185">Reference proteome</keyword>
<organism evidence="2 3">
    <name type="scientific">Aspergillus brasiliensis (strain CBS 101740 / IMI 381727 / IBT 21946)</name>
    <dbReference type="NCBI Taxonomy" id="767769"/>
    <lineage>
        <taxon>Eukaryota</taxon>
        <taxon>Fungi</taxon>
        <taxon>Dikarya</taxon>
        <taxon>Ascomycota</taxon>
        <taxon>Pezizomycotina</taxon>
        <taxon>Eurotiomycetes</taxon>
        <taxon>Eurotiomycetidae</taxon>
        <taxon>Eurotiales</taxon>
        <taxon>Aspergillaceae</taxon>
        <taxon>Aspergillus</taxon>
        <taxon>Aspergillus subgen. Circumdati</taxon>
    </lineage>
</organism>
<proteinExistence type="predicted"/>
<name>A0A1L9UI78_ASPBC</name>
<dbReference type="VEuPathDB" id="FungiDB:ASPBRDRAFT_128120"/>
<evidence type="ECO:0000313" key="3">
    <source>
        <dbReference type="Proteomes" id="UP000184499"/>
    </source>
</evidence>
<dbReference type="RefSeq" id="XP_067478654.1">
    <property type="nucleotide sequence ID" value="XM_067618030.1"/>
</dbReference>
<feature type="chain" id="PRO_5013041508" description="Extracellular membrane protein CFEM domain-containing protein" evidence="1">
    <location>
        <begin position="22"/>
        <end position="193"/>
    </location>
</feature>
<evidence type="ECO:0008006" key="4">
    <source>
        <dbReference type="Google" id="ProtNLM"/>
    </source>
</evidence>
<dbReference type="EMBL" id="KV878685">
    <property type="protein sequence ID" value="OJJ71406.1"/>
    <property type="molecule type" value="Genomic_DNA"/>
</dbReference>
<keyword evidence="1" id="KW-0732">Signal</keyword>